<dbReference type="PROSITE" id="PS51462">
    <property type="entry name" value="NUDIX"/>
    <property type="match status" value="1"/>
</dbReference>
<organism evidence="3 4">
    <name type="scientific">Magnetococcus marinus (strain ATCC BAA-1437 / JCM 17883 / MC-1)</name>
    <dbReference type="NCBI Taxonomy" id="156889"/>
    <lineage>
        <taxon>Bacteria</taxon>
        <taxon>Pseudomonadati</taxon>
        <taxon>Pseudomonadota</taxon>
        <taxon>Magnetococcia</taxon>
        <taxon>Magnetococcales</taxon>
        <taxon>Magnetococcaceae</taxon>
        <taxon>Magnetococcus</taxon>
    </lineage>
</organism>
<name>A0L511_MAGMM</name>
<accession>A0L511</accession>
<proteinExistence type="predicted"/>
<dbReference type="HOGENOM" id="CLU_037162_20_3_5"/>
<dbReference type="InterPro" id="IPR015797">
    <property type="entry name" value="NUDIX_hydrolase-like_dom_sf"/>
</dbReference>
<evidence type="ECO:0000256" key="1">
    <source>
        <dbReference type="ARBA" id="ARBA00022801"/>
    </source>
</evidence>
<evidence type="ECO:0000259" key="2">
    <source>
        <dbReference type="PROSITE" id="PS51462"/>
    </source>
</evidence>
<dbReference type="OrthoDB" id="9761969at2"/>
<dbReference type="PRINTS" id="PR00502">
    <property type="entry name" value="NUDIXFAMILY"/>
</dbReference>
<dbReference type="Proteomes" id="UP000002586">
    <property type="component" value="Chromosome"/>
</dbReference>
<keyword evidence="4" id="KW-1185">Reference proteome</keyword>
<reference evidence="3 4" key="2">
    <citation type="journal article" date="2012" name="Int. J. Syst. Evol. Microbiol.">
        <title>Magnetococcus marinus gen. nov., sp. nov., a marine, magnetotactic bacterium that represents a novel lineage (Magnetococcaceae fam. nov.; Magnetococcales ord. nov.) at the base of the Alphaproteobacteria.</title>
        <authorList>
            <person name="Bazylinski D.A."/>
            <person name="Williams T.J."/>
            <person name="Lefevre C.T."/>
            <person name="Berg R.J."/>
            <person name="Zhang C.L."/>
            <person name="Bowser S.S."/>
            <person name="Dean A.J."/>
            <person name="Beveridge T.J."/>
        </authorList>
    </citation>
    <scope>NUCLEOTIDE SEQUENCE [LARGE SCALE GENOMIC DNA]</scope>
    <source>
        <strain evidence="4">ATCC BAA-1437 / JCM 17883 / MC-1</strain>
    </source>
</reference>
<gene>
    <name evidence="3" type="ordered locus">Mmc1_0529</name>
</gene>
<sequence>MSWSPETPFLAVDILIELVDRPGRPVVLIERVNPPHGWAIPGGFVDRGERAEQAAVREAQEETCLDVTLTGLLGVYSDPKRDARLHTCSLVYMAEATGQPRAADDAKNVRLVDPAAPGVALAFDHGLILRDLVAYRKQGRLAPLRMDESD</sequence>
<evidence type="ECO:0000313" key="4">
    <source>
        <dbReference type="Proteomes" id="UP000002586"/>
    </source>
</evidence>
<dbReference type="SUPFAM" id="SSF55811">
    <property type="entry name" value="Nudix"/>
    <property type="match status" value="1"/>
</dbReference>
<dbReference type="KEGG" id="mgm:Mmc1_0529"/>
<dbReference type="CDD" id="cd18873">
    <property type="entry name" value="NUDIX_NadM_like"/>
    <property type="match status" value="1"/>
</dbReference>
<protein>
    <submittedName>
        <fullName evidence="3">NUDIX hydrolase</fullName>
    </submittedName>
</protein>
<reference evidence="4" key="1">
    <citation type="journal article" date="2009" name="Appl. Environ. Microbiol.">
        <title>Complete genome sequence of the chemolithoautotrophic marine magnetotactic coccus strain MC-1.</title>
        <authorList>
            <person name="Schubbe S."/>
            <person name="Williams T.J."/>
            <person name="Xie G."/>
            <person name="Kiss H.E."/>
            <person name="Brettin T.S."/>
            <person name="Martinez D."/>
            <person name="Ross C.A."/>
            <person name="Schuler D."/>
            <person name="Cox B.L."/>
            <person name="Nealson K.H."/>
            <person name="Bazylinski D.A."/>
        </authorList>
    </citation>
    <scope>NUCLEOTIDE SEQUENCE [LARGE SCALE GENOMIC DNA]</scope>
    <source>
        <strain evidence="4">ATCC BAA-1437 / JCM 17883 / MC-1</strain>
    </source>
</reference>
<keyword evidence="1 3" id="KW-0378">Hydrolase</keyword>
<dbReference type="Pfam" id="PF00293">
    <property type="entry name" value="NUDIX"/>
    <property type="match status" value="1"/>
</dbReference>
<feature type="domain" description="Nudix hydrolase" evidence="2">
    <location>
        <begin position="7"/>
        <end position="136"/>
    </location>
</feature>
<dbReference type="GO" id="GO:0016787">
    <property type="term" value="F:hydrolase activity"/>
    <property type="evidence" value="ECO:0007669"/>
    <property type="project" value="UniProtKB-KW"/>
</dbReference>
<dbReference type="AlphaFoldDB" id="A0L511"/>
<dbReference type="PANTHER" id="PTHR43736:SF1">
    <property type="entry name" value="DIHYDRONEOPTERIN TRIPHOSPHATE DIPHOSPHATASE"/>
    <property type="match status" value="1"/>
</dbReference>
<dbReference type="eggNOG" id="COG1051">
    <property type="taxonomic scope" value="Bacteria"/>
</dbReference>
<dbReference type="STRING" id="156889.Mmc1_0529"/>
<dbReference type="RefSeq" id="WP_011712221.1">
    <property type="nucleotide sequence ID" value="NC_008576.1"/>
</dbReference>
<dbReference type="Gene3D" id="3.90.79.10">
    <property type="entry name" value="Nucleoside Triphosphate Pyrophosphohydrolase"/>
    <property type="match status" value="1"/>
</dbReference>
<dbReference type="PANTHER" id="PTHR43736">
    <property type="entry name" value="ADP-RIBOSE PYROPHOSPHATASE"/>
    <property type="match status" value="1"/>
</dbReference>
<dbReference type="EMBL" id="CP000471">
    <property type="protein sequence ID" value="ABK43054.1"/>
    <property type="molecule type" value="Genomic_DNA"/>
</dbReference>
<evidence type="ECO:0000313" key="3">
    <source>
        <dbReference type="EMBL" id="ABK43054.1"/>
    </source>
</evidence>
<dbReference type="InterPro" id="IPR000086">
    <property type="entry name" value="NUDIX_hydrolase_dom"/>
</dbReference>
<dbReference type="InterPro" id="IPR020476">
    <property type="entry name" value="Nudix_hydrolase"/>
</dbReference>